<dbReference type="EMBL" id="JABFRW010000028">
    <property type="protein sequence ID" value="NOT33071.1"/>
    <property type="molecule type" value="Genomic_DNA"/>
</dbReference>
<dbReference type="InterPro" id="IPR036291">
    <property type="entry name" value="NAD(P)-bd_dom_sf"/>
</dbReference>
<accession>A0A849SF14</accession>
<dbReference type="SUPFAM" id="SSF51735">
    <property type="entry name" value="NAD(P)-binding Rossmann-fold domains"/>
    <property type="match status" value="1"/>
</dbReference>
<dbReference type="PANTHER" id="PTHR43162">
    <property type="match status" value="1"/>
</dbReference>
<evidence type="ECO:0000313" key="2">
    <source>
        <dbReference type="EMBL" id="NOT33071.1"/>
    </source>
</evidence>
<dbReference type="Gene3D" id="3.90.25.10">
    <property type="entry name" value="UDP-galactose 4-epimerase, domain 1"/>
    <property type="match status" value="1"/>
</dbReference>
<evidence type="ECO:0000313" key="3">
    <source>
        <dbReference type="Proteomes" id="UP000580839"/>
    </source>
</evidence>
<dbReference type="InterPro" id="IPR051604">
    <property type="entry name" value="Ergot_Alk_Oxidoreductase"/>
</dbReference>
<reference evidence="2 3" key="1">
    <citation type="submission" date="2020-04" db="EMBL/GenBank/DDBJ databases">
        <title>Metagenomic profiling of ammonia- and methane-oxidizing microorganisms in a Dutch drinking water treatment plant.</title>
        <authorList>
            <person name="Poghosyan L."/>
            <person name="Leucker S."/>
        </authorList>
    </citation>
    <scope>NUCLEOTIDE SEQUENCE [LARGE SCALE GENOMIC DNA]</scope>
    <source>
        <strain evidence="2">S-RSF-IL-03</strain>
    </source>
</reference>
<dbReference type="AlphaFoldDB" id="A0A849SF14"/>
<gene>
    <name evidence="2" type="ORF">HOP12_02760</name>
</gene>
<sequence>MKYLVLGATGTVGSQVARELMKQGATVRVLTRNPEKAAALGPNVETVKGNLLDPASLEGLFKGVDGAFLLNAVGSTECQEGLMAVSAAITQKLARIVYLSVQHADRASYLPHFGSKIGVEHAIERSGIPFTILRPSNFHQNDQWFKDVMLQYGVYPQPLGGTGVSRVDVRDIGEAAAIALTQNGHQGKTYDLVGPRGMTGIETASIWSKALGREIRYGGDDLDAWEKANAPYLSAPMLYDFRLMYLHFQTRGLLATADEVATLTRVLGHAPRDFESFADETAKAWMAASATR</sequence>
<dbReference type="Proteomes" id="UP000580839">
    <property type="component" value="Unassembled WGS sequence"/>
</dbReference>
<evidence type="ECO:0000259" key="1">
    <source>
        <dbReference type="Pfam" id="PF05368"/>
    </source>
</evidence>
<organism evidence="2 3">
    <name type="scientific">Eiseniibacteriota bacterium</name>
    <dbReference type="NCBI Taxonomy" id="2212470"/>
    <lineage>
        <taxon>Bacteria</taxon>
        <taxon>Candidatus Eiseniibacteriota</taxon>
    </lineage>
</organism>
<dbReference type="Gene3D" id="3.40.50.720">
    <property type="entry name" value="NAD(P)-binding Rossmann-like Domain"/>
    <property type="match status" value="1"/>
</dbReference>
<name>A0A849SF14_UNCEI</name>
<protein>
    <submittedName>
        <fullName evidence="2">NmrA family NAD(P)-binding protein</fullName>
    </submittedName>
</protein>
<dbReference type="PANTHER" id="PTHR43162:SF1">
    <property type="entry name" value="PRESTALK A DIFFERENTIATION PROTEIN A"/>
    <property type="match status" value="1"/>
</dbReference>
<feature type="domain" description="NmrA-like" evidence="1">
    <location>
        <begin position="4"/>
        <end position="217"/>
    </location>
</feature>
<proteinExistence type="predicted"/>
<dbReference type="Pfam" id="PF05368">
    <property type="entry name" value="NmrA"/>
    <property type="match status" value="1"/>
</dbReference>
<dbReference type="InterPro" id="IPR008030">
    <property type="entry name" value="NmrA-like"/>
</dbReference>
<comment type="caution">
    <text evidence="2">The sequence shown here is derived from an EMBL/GenBank/DDBJ whole genome shotgun (WGS) entry which is preliminary data.</text>
</comment>